<keyword evidence="3" id="KW-1185">Reference proteome</keyword>
<dbReference type="EMBL" id="JAUCBP010000007">
    <property type="protein sequence ID" value="MDM7860741.1"/>
    <property type="molecule type" value="Genomic_DNA"/>
</dbReference>
<name>A0ABT7SX21_9ALTE</name>
<organism evidence="2 3">
    <name type="scientific">Alteromonas arenosi</name>
    <dbReference type="NCBI Taxonomy" id="3055817"/>
    <lineage>
        <taxon>Bacteria</taxon>
        <taxon>Pseudomonadati</taxon>
        <taxon>Pseudomonadota</taxon>
        <taxon>Gammaproteobacteria</taxon>
        <taxon>Alteromonadales</taxon>
        <taxon>Alteromonadaceae</taxon>
        <taxon>Alteromonas/Salinimonas group</taxon>
        <taxon>Alteromonas</taxon>
    </lineage>
</organism>
<evidence type="ECO:0000256" key="1">
    <source>
        <dbReference type="ARBA" id="ARBA00010333"/>
    </source>
</evidence>
<evidence type="ECO:0000313" key="3">
    <source>
        <dbReference type="Proteomes" id="UP001234343"/>
    </source>
</evidence>
<sequence length="228" mass="25579">MLRIKTFLLLVGLLGANLHLSAEELRLGSPFFPPYVYVDMDGELSGLWMTQLSPVLEEAGISFNAVHVPIKRFYASAATGKIDLFAMPKGRAGMENVVFSERPFAHFDLRAFWLDGAENIQALSQLSGHKVALIKGYSYGGLLATNIQSDQQLEFVTAENQKVALQMLMNKEVDYVLGYWAVMSYLQKNYPNAQINNMKIAELPIYLAMHNNVENAEQLMQRFNAVLP</sequence>
<accession>A0ABT7SX21</accession>
<dbReference type="Proteomes" id="UP001234343">
    <property type="component" value="Unassembled WGS sequence"/>
</dbReference>
<comment type="caution">
    <text evidence="2">The sequence shown here is derived from an EMBL/GenBank/DDBJ whole genome shotgun (WGS) entry which is preliminary data.</text>
</comment>
<comment type="similarity">
    <text evidence="1">Belongs to the bacterial solute-binding protein 3 family.</text>
</comment>
<gene>
    <name evidence="2" type="ORF">QTP81_09040</name>
</gene>
<protein>
    <submittedName>
        <fullName evidence="2">Transporter substrate-binding domain-containing protein</fullName>
    </submittedName>
</protein>
<dbReference type="PANTHER" id="PTHR35936">
    <property type="entry name" value="MEMBRANE-BOUND LYTIC MUREIN TRANSGLYCOSYLASE F"/>
    <property type="match status" value="1"/>
</dbReference>
<reference evidence="2 3" key="1">
    <citation type="submission" date="2023-06" db="EMBL/GenBank/DDBJ databases">
        <title>Alteromonas sp. ASW11-36 isolated from intertidal sand.</title>
        <authorList>
            <person name="Li Y."/>
        </authorList>
    </citation>
    <scope>NUCLEOTIDE SEQUENCE [LARGE SCALE GENOMIC DNA]</scope>
    <source>
        <strain evidence="2 3">ASW11-36</strain>
    </source>
</reference>
<proteinExistence type="inferred from homology"/>
<dbReference type="PANTHER" id="PTHR35936:SF6">
    <property type="entry name" value="AMINO ACID ABC TRANSPORTER SUBSTRATE-BINDING PAAT FAMILY PROTEIN"/>
    <property type="match status" value="1"/>
</dbReference>
<dbReference type="Gene3D" id="3.40.190.10">
    <property type="entry name" value="Periplasmic binding protein-like II"/>
    <property type="match status" value="2"/>
</dbReference>
<evidence type="ECO:0000313" key="2">
    <source>
        <dbReference type="EMBL" id="MDM7860741.1"/>
    </source>
</evidence>
<dbReference type="RefSeq" id="WP_289365029.1">
    <property type="nucleotide sequence ID" value="NZ_JAUCBP010000007.1"/>
</dbReference>
<dbReference type="SUPFAM" id="SSF53850">
    <property type="entry name" value="Periplasmic binding protein-like II"/>
    <property type="match status" value="1"/>
</dbReference>